<evidence type="ECO:0000313" key="2">
    <source>
        <dbReference type="EMBL" id="NYT48970.1"/>
    </source>
</evidence>
<dbReference type="InterPro" id="IPR051916">
    <property type="entry name" value="GPI-anchor_lipid_remodeler"/>
</dbReference>
<name>A0A853G1S6_9BURK</name>
<evidence type="ECO:0000259" key="1">
    <source>
        <dbReference type="Pfam" id="PF03372"/>
    </source>
</evidence>
<protein>
    <submittedName>
        <fullName evidence="2">Endonuclease/exonuclease/phosphatase family protein</fullName>
    </submittedName>
</protein>
<dbReference type="PANTHER" id="PTHR14859">
    <property type="entry name" value="CALCOFLUOR WHITE HYPERSENSITIVE PROTEIN PRECURSOR"/>
    <property type="match status" value="1"/>
</dbReference>
<dbReference type="PANTHER" id="PTHR14859:SF1">
    <property type="entry name" value="PGAP2-INTERACTING PROTEIN"/>
    <property type="match status" value="1"/>
</dbReference>
<accession>A0A853G1S6</accession>
<dbReference type="InterPro" id="IPR005135">
    <property type="entry name" value="Endo/exonuclease/phosphatase"/>
</dbReference>
<keyword evidence="2" id="KW-0269">Exonuclease</keyword>
<dbReference type="Proteomes" id="UP000559809">
    <property type="component" value="Unassembled WGS sequence"/>
</dbReference>
<feature type="domain" description="Endonuclease/exonuclease/phosphatase" evidence="1">
    <location>
        <begin position="4"/>
        <end position="282"/>
    </location>
</feature>
<dbReference type="AlphaFoldDB" id="A0A853G1S6"/>
<comment type="caution">
    <text evidence="2">The sequence shown here is derived from an EMBL/GenBank/DDBJ whole genome shotgun (WGS) entry which is preliminary data.</text>
</comment>
<dbReference type="EMBL" id="JACCEM010000003">
    <property type="protein sequence ID" value="NYT48970.1"/>
    <property type="molecule type" value="Genomic_DNA"/>
</dbReference>
<organism evidence="2 3">
    <name type="scientific">Parapusillimonas granuli</name>
    <dbReference type="NCBI Taxonomy" id="380911"/>
    <lineage>
        <taxon>Bacteria</taxon>
        <taxon>Pseudomonadati</taxon>
        <taxon>Pseudomonadota</taxon>
        <taxon>Betaproteobacteria</taxon>
        <taxon>Burkholderiales</taxon>
        <taxon>Alcaligenaceae</taxon>
        <taxon>Parapusillimonas</taxon>
    </lineage>
</organism>
<dbReference type="GO" id="GO:0006506">
    <property type="term" value="P:GPI anchor biosynthetic process"/>
    <property type="evidence" value="ECO:0007669"/>
    <property type="project" value="TreeGrafter"/>
</dbReference>
<dbReference type="InterPro" id="IPR036691">
    <property type="entry name" value="Endo/exonu/phosph_ase_sf"/>
</dbReference>
<evidence type="ECO:0000313" key="3">
    <source>
        <dbReference type="Proteomes" id="UP000559809"/>
    </source>
</evidence>
<reference evidence="2 3" key="1">
    <citation type="submission" date="2020-07" db="EMBL/GenBank/DDBJ databases">
        <title>Taxonomic revisions and descriptions of new bacterial species based on genomic comparisons in the high-G+C-content subgroup of the family Alcaligenaceae.</title>
        <authorList>
            <person name="Szabo A."/>
            <person name="Felfoldi T."/>
        </authorList>
    </citation>
    <scope>NUCLEOTIDE SEQUENCE [LARGE SCALE GENOMIC DNA]</scope>
    <source>
        <strain evidence="2 3">LMG 24012</strain>
    </source>
</reference>
<keyword evidence="3" id="KW-1185">Reference proteome</keyword>
<dbReference type="GO" id="GO:0004527">
    <property type="term" value="F:exonuclease activity"/>
    <property type="evidence" value="ECO:0007669"/>
    <property type="project" value="UniProtKB-KW"/>
</dbReference>
<keyword evidence="2" id="KW-0378">Hydrolase</keyword>
<gene>
    <name evidence="2" type="ORF">H0A72_06560</name>
</gene>
<keyword evidence="2" id="KW-0255">Endonuclease</keyword>
<dbReference type="Pfam" id="PF03372">
    <property type="entry name" value="Exo_endo_phos"/>
    <property type="match status" value="1"/>
</dbReference>
<proteinExistence type="predicted"/>
<dbReference type="GO" id="GO:0016020">
    <property type="term" value="C:membrane"/>
    <property type="evidence" value="ECO:0007669"/>
    <property type="project" value="GOC"/>
</dbReference>
<dbReference type="SUPFAM" id="SSF56219">
    <property type="entry name" value="DNase I-like"/>
    <property type="match status" value="1"/>
</dbReference>
<sequence length="291" mass="31923">MNLLSWNIQAGRGPDGVHSLERIARVIAERRFPDGRGADVICLQEVARRFPDLTDGIEADQAAALHGLLPGYRPVFRPAVDLAFADDPGPERRQFGCMVLSRYPVIQVFNHLLTQKGVSMKGMQRQALEVVVAAPGGALRVMTTHLEFNSQECRVHQLAQLRALQEEVAARAMQPSRKAGGAGPYAVVERPGELVLCGDFNFLPDSEEYAGLLLPPLGHGGAFADAWRRLRPAEPHASTCGWDDPEQWPQGPHCRDFFFVAGGLASRLKWVDVDIDARASDHQPILLALDA</sequence>
<dbReference type="GO" id="GO:0004519">
    <property type="term" value="F:endonuclease activity"/>
    <property type="evidence" value="ECO:0007669"/>
    <property type="project" value="UniProtKB-KW"/>
</dbReference>
<keyword evidence="2" id="KW-0540">Nuclease</keyword>
<dbReference type="RefSeq" id="WP_180154268.1">
    <property type="nucleotide sequence ID" value="NZ_JACCEM010000003.1"/>
</dbReference>
<dbReference type="Gene3D" id="3.60.10.10">
    <property type="entry name" value="Endonuclease/exonuclease/phosphatase"/>
    <property type="match status" value="1"/>
</dbReference>